<evidence type="ECO:0000313" key="3">
    <source>
        <dbReference type="Proteomes" id="UP001627154"/>
    </source>
</evidence>
<feature type="region of interest" description="Disordered" evidence="1">
    <location>
        <begin position="1"/>
        <end position="26"/>
    </location>
</feature>
<proteinExistence type="predicted"/>
<feature type="compositionally biased region" description="Polar residues" evidence="1">
    <location>
        <begin position="1"/>
        <end position="15"/>
    </location>
</feature>
<dbReference type="Proteomes" id="UP001627154">
    <property type="component" value="Unassembled WGS sequence"/>
</dbReference>
<accession>A0ABD2W2A1</accession>
<dbReference type="AlphaFoldDB" id="A0ABD2W2A1"/>
<comment type="caution">
    <text evidence="2">The sequence shown here is derived from an EMBL/GenBank/DDBJ whole genome shotgun (WGS) entry which is preliminary data.</text>
</comment>
<evidence type="ECO:0000313" key="2">
    <source>
        <dbReference type="EMBL" id="KAL3387262.1"/>
    </source>
</evidence>
<dbReference type="EMBL" id="JBJJXI010000137">
    <property type="protein sequence ID" value="KAL3387262.1"/>
    <property type="molecule type" value="Genomic_DNA"/>
</dbReference>
<reference evidence="2 3" key="1">
    <citation type="journal article" date="2024" name="bioRxiv">
        <title>A reference genome for Trichogramma kaykai: A tiny desert-dwelling parasitoid wasp with competing sex-ratio distorters.</title>
        <authorList>
            <person name="Culotta J."/>
            <person name="Lindsey A.R."/>
        </authorList>
    </citation>
    <scope>NUCLEOTIDE SEQUENCE [LARGE SCALE GENOMIC DNA]</scope>
    <source>
        <strain evidence="2 3">KSX58</strain>
    </source>
</reference>
<gene>
    <name evidence="2" type="ORF">TKK_017234</name>
</gene>
<protein>
    <submittedName>
        <fullName evidence="2">Uncharacterized protein</fullName>
    </submittedName>
</protein>
<organism evidence="2 3">
    <name type="scientific">Trichogramma kaykai</name>
    <dbReference type="NCBI Taxonomy" id="54128"/>
    <lineage>
        <taxon>Eukaryota</taxon>
        <taxon>Metazoa</taxon>
        <taxon>Ecdysozoa</taxon>
        <taxon>Arthropoda</taxon>
        <taxon>Hexapoda</taxon>
        <taxon>Insecta</taxon>
        <taxon>Pterygota</taxon>
        <taxon>Neoptera</taxon>
        <taxon>Endopterygota</taxon>
        <taxon>Hymenoptera</taxon>
        <taxon>Apocrita</taxon>
        <taxon>Proctotrupomorpha</taxon>
        <taxon>Chalcidoidea</taxon>
        <taxon>Trichogrammatidae</taxon>
        <taxon>Trichogramma</taxon>
    </lineage>
</organism>
<name>A0ABD2W2A1_9HYME</name>
<evidence type="ECO:0000256" key="1">
    <source>
        <dbReference type="SAM" id="MobiDB-lite"/>
    </source>
</evidence>
<sequence>MPTTVKASKIKNSNSKPKAPIPPRAKKVDIQVSVPLPISSLSLPLQMPYSVRATPATTTSTSTTSTYSTARLTTATTMTGAIPSTSSFVVPTSSLAPQNTTFNAQTADNAQWLPLIDLFDQRLESKFMPFVRDIANRQLELETKIQSMCTDHENKLSAMLARIQNLGETIAVMEQGNTVDGAMLRRDDEDTFEVCYEGLPLSAPVDLSTVTTLLGALDQTRLLPHVVRVRDWLPQRRSTSSEGATFAHRAIVVRFSCSSWRDEAIAAALRASSVPMIELFGDPSLGTLSITPLLPKNVYALWCRALRRSLPPTCSAWHVDLYAPIPRQ</sequence>
<keyword evidence="3" id="KW-1185">Reference proteome</keyword>